<keyword evidence="1" id="KW-0732">Signal</keyword>
<dbReference type="AlphaFoldDB" id="A0A928YPL5"/>
<feature type="domain" description="Sulfatase N-terminal" evidence="2">
    <location>
        <begin position="34"/>
        <end position="320"/>
    </location>
</feature>
<dbReference type="Gene3D" id="3.40.720.10">
    <property type="entry name" value="Alkaline Phosphatase, subunit A"/>
    <property type="match status" value="1"/>
</dbReference>
<evidence type="ECO:0000313" key="3">
    <source>
        <dbReference type="EMBL" id="MBE8712647.1"/>
    </source>
</evidence>
<dbReference type="CDD" id="cd16027">
    <property type="entry name" value="SGSH"/>
    <property type="match status" value="1"/>
</dbReference>
<gene>
    <name evidence="3" type="ORF">C4F49_02985</name>
</gene>
<dbReference type="SUPFAM" id="SSF53649">
    <property type="entry name" value="Alkaline phosphatase-like"/>
    <property type="match status" value="1"/>
</dbReference>
<evidence type="ECO:0000313" key="4">
    <source>
        <dbReference type="Proteomes" id="UP000616201"/>
    </source>
</evidence>
<dbReference type="EMBL" id="PRDK01000002">
    <property type="protein sequence ID" value="MBE8712647.1"/>
    <property type="molecule type" value="Genomic_DNA"/>
</dbReference>
<evidence type="ECO:0000256" key="1">
    <source>
        <dbReference type="SAM" id="SignalP"/>
    </source>
</evidence>
<proteinExistence type="predicted"/>
<dbReference type="InterPro" id="IPR000917">
    <property type="entry name" value="Sulfatase_N"/>
</dbReference>
<comment type="caution">
    <text evidence="3">The sequence shown here is derived from an EMBL/GenBank/DDBJ whole genome shotgun (WGS) entry which is preliminary data.</text>
</comment>
<reference evidence="3" key="1">
    <citation type="submission" date="2018-02" db="EMBL/GenBank/DDBJ databases">
        <authorList>
            <person name="Vasarhelyi B.M."/>
            <person name="Deshmukh S."/>
            <person name="Balint B."/>
            <person name="Kukolya J."/>
        </authorList>
    </citation>
    <scope>NUCLEOTIDE SEQUENCE</scope>
    <source>
        <strain evidence="3">KB22</strain>
    </source>
</reference>
<dbReference type="InterPro" id="IPR052701">
    <property type="entry name" value="GAG_Ulvan_Degrading_Sulfatases"/>
</dbReference>
<protein>
    <submittedName>
        <fullName evidence="3">Heparan N-sulfatase</fullName>
    </submittedName>
</protein>
<name>A0A928YPL5_9SPHI</name>
<sequence>MCKYLVVFLLIGAASLDCSAQQQKDKVENSIERPNILFVITDDQSFPHASAYGYSAVRTPNFDRVAKKGILFTKAYVASPGCSPSRAAILTGRHNWQTEEAGTHGSSFPSKFKVYPDILEEAGYKIGYTGKGWGPGNWGESGRKANPAGPAYNSVKFVDSPEGVSKINYAENFRQFYAEKKDGQPFCFWFGAHEPHRPFAKGIGQKNGKKLEDVVVPDFLPDTREVRNDILDYCFEIEWFDQQLGKMLAQLEENGELDNTLVIVTSDNGMPFPRAKANTYDYGLHVPLVVSWPASIRQGWVNTDVFTMINIAPTILEAAQVNNLQLSFPMWGRSVLKEWLNPVSGSVSHSAFAARERHSSSRFGNLGYPQRAIRRGDYLYIRNFKPDLWPAGDPYALISRGQSDKLELSDYGAFYDIDAAPSLTFLVENRENKKLLYFLDLATAKRPWEELYNVETDPSCIYNLAGDTSFSKIKAELKNSLEHQLIITADPRLLGDGDVFETYPRLEGVIRAFPRHE</sequence>
<dbReference type="Pfam" id="PF00884">
    <property type="entry name" value="Sulfatase"/>
    <property type="match status" value="1"/>
</dbReference>
<keyword evidence="4" id="KW-1185">Reference proteome</keyword>
<evidence type="ECO:0000259" key="2">
    <source>
        <dbReference type="Pfam" id="PF00884"/>
    </source>
</evidence>
<dbReference type="RefSeq" id="WP_196936556.1">
    <property type="nucleotide sequence ID" value="NZ_MU158698.1"/>
</dbReference>
<dbReference type="PANTHER" id="PTHR43751">
    <property type="entry name" value="SULFATASE"/>
    <property type="match status" value="1"/>
</dbReference>
<dbReference type="Proteomes" id="UP000616201">
    <property type="component" value="Unassembled WGS sequence"/>
</dbReference>
<accession>A0A928YPL5</accession>
<feature type="chain" id="PRO_5037919970" evidence="1">
    <location>
        <begin position="21"/>
        <end position="517"/>
    </location>
</feature>
<dbReference type="PANTHER" id="PTHR43751:SF1">
    <property type="entry name" value="SULFATASE ATSG-RELATED"/>
    <property type="match status" value="1"/>
</dbReference>
<feature type="signal peptide" evidence="1">
    <location>
        <begin position="1"/>
        <end position="20"/>
    </location>
</feature>
<organism evidence="3 4">
    <name type="scientific">Sphingobacterium hungaricum</name>
    <dbReference type="NCBI Taxonomy" id="2082723"/>
    <lineage>
        <taxon>Bacteria</taxon>
        <taxon>Pseudomonadati</taxon>
        <taxon>Bacteroidota</taxon>
        <taxon>Sphingobacteriia</taxon>
        <taxon>Sphingobacteriales</taxon>
        <taxon>Sphingobacteriaceae</taxon>
        <taxon>Sphingobacterium</taxon>
    </lineage>
</organism>
<dbReference type="InterPro" id="IPR017850">
    <property type="entry name" value="Alkaline_phosphatase_core_sf"/>
</dbReference>